<gene>
    <name evidence="2" type="ORF">GYMLUDRAFT_57192</name>
</gene>
<evidence type="ECO:0000313" key="3">
    <source>
        <dbReference type="Proteomes" id="UP000053593"/>
    </source>
</evidence>
<keyword evidence="3" id="KW-1185">Reference proteome</keyword>
<sequence>MSRRPDRPRPHASADGDYAFPESSAPKAPFPQRVEYSGAFFSGAHRFNINGGVFNDNNGDMYERHAHDHSHRSNIGNTLNNDYSDSSKSANNYNGGNTEDQSFDYAEFHAYGRRRGYGNTDSRGRRNPNAYQAQRAPPADPIPHPRQQDWEYLDGTFASGSSVPIPNPFGTRTEDSYPDHTFDSVYGFQRSATAPGTQARYDQRELRSQTQFSQPSSADWHTPYYTEEPAPMDQHAPPTQFKSNNPFARFTK</sequence>
<evidence type="ECO:0000256" key="1">
    <source>
        <dbReference type="SAM" id="MobiDB-lite"/>
    </source>
</evidence>
<dbReference type="AlphaFoldDB" id="A0A0D0D4C6"/>
<dbReference type="EMBL" id="KN834762">
    <property type="protein sequence ID" value="KIK64223.1"/>
    <property type="molecule type" value="Genomic_DNA"/>
</dbReference>
<organism evidence="2 3">
    <name type="scientific">Collybiopsis luxurians FD-317 M1</name>
    <dbReference type="NCBI Taxonomy" id="944289"/>
    <lineage>
        <taxon>Eukaryota</taxon>
        <taxon>Fungi</taxon>
        <taxon>Dikarya</taxon>
        <taxon>Basidiomycota</taxon>
        <taxon>Agaricomycotina</taxon>
        <taxon>Agaricomycetes</taxon>
        <taxon>Agaricomycetidae</taxon>
        <taxon>Agaricales</taxon>
        <taxon>Marasmiineae</taxon>
        <taxon>Omphalotaceae</taxon>
        <taxon>Collybiopsis</taxon>
        <taxon>Collybiopsis luxurians</taxon>
    </lineage>
</organism>
<accession>A0A0D0D4C6</accession>
<feature type="region of interest" description="Disordered" evidence="1">
    <location>
        <begin position="114"/>
        <end position="252"/>
    </location>
</feature>
<feature type="compositionally biased region" description="Basic and acidic residues" evidence="1">
    <location>
        <begin position="172"/>
        <end position="182"/>
    </location>
</feature>
<feature type="compositionally biased region" description="Polar residues" evidence="1">
    <location>
        <begin position="208"/>
        <end position="219"/>
    </location>
</feature>
<feature type="region of interest" description="Disordered" evidence="1">
    <location>
        <begin position="1"/>
        <end position="31"/>
    </location>
</feature>
<protein>
    <submittedName>
        <fullName evidence="2">Uncharacterized protein</fullName>
    </submittedName>
</protein>
<feature type="compositionally biased region" description="Basic and acidic residues" evidence="1">
    <location>
        <begin position="1"/>
        <end position="14"/>
    </location>
</feature>
<evidence type="ECO:0000313" key="2">
    <source>
        <dbReference type="EMBL" id="KIK64223.1"/>
    </source>
</evidence>
<reference evidence="2 3" key="1">
    <citation type="submission" date="2014-04" db="EMBL/GenBank/DDBJ databases">
        <title>Evolutionary Origins and Diversification of the Mycorrhizal Mutualists.</title>
        <authorList>
            <consortium name="DOE Joint Genome Institute"/>
            <consortium name="Mycorrhizal Genomics Consortium"/>
            <person name="Kohler A."/>
            <person name="Kuo A."/>
            <person name="Nagy L.G."/>
            <person name="Floudas D."/>
            <person name="Copeland A."/>
            <person name="Barry K.W."/>
            <person name="Cichocki N."/>
            <person name="Veneault-Fourrey C."/>
            <person name="LaButti K."/>
            <person name="Lindquist E.A."/>
            <person name="Lipzen A."/>
            <person name="Lundell T."/>
            <person name="Morin E."/>
            <person name="Murat C."/>
            <person name="Riley R."/>
            <person name="Ohm R."/>
            <person name="Sun H."/>
            <person name="Tunlid A."/>
            <person name="Henrissat B."/>
            <person name="Grigoriev I.V."/>
            <person name="Hibbett D.S."/>
            <person name="Martin F."/>
        </authorList>
    </citation>
    <scope>NUCLEOTIDE SEQUENCE [LARGE SCALE GENOMIC DNA]</scope>
    <source>
        <strain evidence="2 3">FD-317 M1</strain>
    </source>
</reference>
<feature type="compositionally biased region" description="Polar residues" evidence="1">
    <location>
        <begin position="73"/>
        <end position="100"/>
    </location>
</feature>
<feature type="region of interest" description="Disordered" evidence="1">
    <location>
        <begin position="63"/>
        <end position="101"/>
    </location>
</feature>
<name>A0A0D0D4C6_9AGAR</name>
<dbReference type="HOGENOM" id="CLU_1102883_0_0_1"/>
<proteinExistence type="predicted"/>
<dbReference type="OrthoDB" id="3064561at2759"/>
<dbReference type="Proteomes" id="UP000053593">
    <property type="component" value="Unassembled WGS sequence"/>
</dbReference>